<dbReference type="GO" id="GO:0022841">
    <property type="term" value="F:potassium ion leak channel activity"/>
    <property type="evidence" value="ECO:0007669"/>
    <property type="project" value="TreeGrafter"/>
</dbReference>
<dbReference type="InterPro" id="IPR013099">
    <property type="entry name" value="K_chnl_dom"/>
</dbReference>
<evidence type="ECO:0000256" key="6">
    <source>
        <dbReference type="ARBA" id="ARBA00023136"/>
    </source>
</evidence>
<keyword evidence="4 9" id="KW-1133">Transmembrane helix</keyword>
<protein>
    <submittedName>
        <fullName evidence="11">Two pore domain potassium channel family protein</fullName>
    </submittedName>
</protein>
<evidence type="ECO:0000256" key="2">
    <source>
        <dbReference type="ARBA" id="ARBA00022448"/>
    </source>
</evidence>
<accession>A0A2V4MNM2</accession>
<keyword evidence="3 9" id="KW-0812">Transmembrane</keyword>
<evidence type="ECO:0000259" key="10">
    <source>
        <dbReference type="Pfam" id="PF07885"/>
    </source>
</evidence>
<sequence length="131" mass="14237">MRLVKVTALLSTVILIIGSGTVFFHHVEGWSWLDSYFFTVVTLSTVGYGSIVPVTAVGKIGTTVFIFVGLGIFAFALQQFGAFTARKREEHTEWLVAQLGHGHLHGRHPPPEPQADNAADAPHHTGHSPKP</sequence>
<comment type="caution">
    <text evidence="11">The sequence shown here is derived from an EMBL/GenBank/DDBJ whole genome shotgun (WGS) entry which is preliminary data.</text>
</comment>
<dbReference type="Gene3D" id="1.10.287.70">
    <property type="match status" value="1"/>
</dbReference>
<evidence type="ECO:0000313" key="12">
    <source>
        <dbReference type="Proteomes" id="UP000248012"/>
    </source>
</evidence>
<keyword evidence="6 9" id="KW-0472">Membrane</keyword>
<keyword evidence="2" id="KW-0813">Transport</keyword>
<reference evidence="11 12" key="1">
    <citation type="submission" date="2018-05" db="EMBL/GenBank/DDBJ databases">
        <title>Oceanovita maritima gen. nov., sp. nov., a marine bacterium in the family Rhodobacteraceae isolated from surface seawater of Lundu port Xiamen, China.</title>
        <authorList>
            <person name="Hetharua B.H."/>
            <person name="Min D."/>
            <person name="Liao H."/>
            <person name="Tian Y."/>
        </authorList>
    </citation>
    <scope>NUCLEOTIDE SEQUENCE [LARGE SCALE GENOMIC DNA]</scope>
    <source>
        <strain evidence="11 12">FSX-11</strain>
    </source>
</reference>
<evidence type="ECO:0000256" key="9">
    <source>
        <dbReference type="SAM" id="Phobius"/>
    </source>
</evidence>
<evidence type="ECO:0000256" key="7">
    <source>
        <dbReference type="ARBA" id="ARBA00023303"/>
    </source>
</evidence>
<dbReference type="PANTHER" id="PTHR11003:SF291">
    <property type="entry name" value="IP11374P"/>
    <property type="match status" value="1"/>
</dbReference>
<keyword evidence="7 11" id="KW-0407">Ion channel</keyword>
<evidence type="ECO:0000256" key="4">
    <source>
        <dbReference type="ARBA" id="ARBA00022989"/>
    </source>
</evidence>
<dbReference type="GO" id="GO:0015271">
    <property type="term" value="F:outward rectifier potassium channel activity"/>
    <property type="evidence" value="ECO:0007669"/>
    <property type="project" value="TreeGrafter"/>
</dbReference>
<feature type="transmembrane region" description="Helical" evidence="9">
    <location>
        <begin position="6"/>
        <end position="24"/>
    </location>
</feature>
<evidence type="ECO:0000256" key="8">
    <source>
        <dbReference type="SAM" id="MobiDB-lite"/>
    </source>
</evidence>
<dbReference type="EMBL" id="QFVT01000003">
    <property type="protein sequence ID" value="PYC48331.1"/>
    <property type="molecule type" value="Genomic_DNA"/>
</dbReference>
<keyword evidence="12" id="KW-1185">Reference proteome</keyword>
<feature type="transmembrane region" description="Helical" evidence="9">
    <location>
        <begin position="64"/>
        <end position="85"/>
    </location>
</feature>
<feature type="region of interest" description="Disordered" evidence="8">
    <location>
        <begin position="102"/>
        <end position="131"/>
    </location>
</feature>
<dbReference type="SUPFAM" id="SSF81324">
    <property type="entry name" value="Voltage-gated potassium channels"/>
    <property type="match status" value="1"/>
</dbReference>
<dbReference type="InterPro" id="IPR003280">
    <property type="entry name" value="2pore_dom_K_chnl"/>
</dbReference>
<dbReference type="OrthoDB" id="9799090at2"/>
<dbReference type="PANTHER" id="PTHR11003">
    <property type="entry name" value="POTASSIUM CHANNEL, SUBFAMILY K"/>
    <property type="match status" value="1"/>
</dbReference>
<keyword evidence="5" id="KW-0406">Ion transport</keyword>
<evidence type="ECO:0000256" key="3">
    <source>
        <dbReference type="ARBA" id="ARBA00022692"/>
    </source>
</evidence>
<proteinExistence type="predicted"/>
<dbReference type="Pfam" id="PF07885">
    <property type="entry name" value="Ion_trans_2"/>
    <property type="match status" value="1"/>
</dbReference>
<dbReference type="AlphaFoldDB" id="A0A2V4MNM2"/>
<dbReference type="RefSeq" id="WP_110795065.1">
    <property type="nucleotide sequence ID" value="NZ_KZ826482.1"/>
</dbReference>
<name>A0A2V4MNM2_9RHOB</name>
<dbReference type="GO" id="GO:0030322">
    <property type="term" value="P:stabilization of membrane potential"/>
    <property type="evidence" value="ECO:0007669"/>
    <property type="project" value="TreeGrafter"/>
</dbReference>
<evidence type="ECO:0000256" key="1">
    <source>
        <dbReference type="ARBA" id="ARBA00004141"/>
    </source>
</evidence>
<dbReference type="Proteomes" id="UP000248012">
    <property type="component" value="Unassembled WGS sequence"/>
</dbReference>
<comment type="subcellular location">
    <subcellularLocation>
        <location evidence="1">Membrane</location>
        <topology evidence="1">Multi-pass membrane protein</topology>
    </subcellularLocation>
</comment>
<organism evidence="11 12">
    <name type="scientific">Litorivita pollutaquae</name>
    <dbReference type="NCBI Taxonomy" id="2200892"/>
    <lineage>
        <taxon>Bacteria</taxon>
        <taxon>Pseudomonadati</taxon>
        <taxon>Pseudomonadota</taxon>
        <taxon>Alphaproteobacteria</taxon>
        <taxon>Rhodobacterales</taxon>
        <taxon>Paracoccaceae</taxon>
        <taxon>Litorivita</taxon>
    </lineage>
</organism>
<dbReference type="GO" id="GO:0005886">
    <property type="term" value="C:plasma membrane"/>
    <property type="evidence" value="ECO:0007669"/>
    <property type="project" value="TreeGrafter"/>
</dbReference>
<evidence type="ECO:0000313" key="11">
    <source>
        <dbReference type="EMBL" id="PYC48331.1"/>
    </source>
</evidence>
<gene>
    <name evidence="11" type="ORF">DI396_04885</name>
</gene>
<feature type="transmembrane region" description="Helical" evidence="9">
    <location>
        <begin position="36"/>
        <end position="58"/>
    </location>
</feature>
<evidence type="ECO:0000256" key="5">
    <source>
        <dbReference type="ARBA" id="ARBA00023065"/>
    </source>
</evidence>
<feature type="domain" description="Potassium channel" evidence="10">
    <location>
        <begin position="12"/>
        <end position="84"/>
    </location>
</feature>